<organism evidence="5 6">
    <name type="scientific">Aspergillus coremiiformis</name>
    <dbReference type="NCBI Taxonomy" id="138285"/>
    <lineage>
        <taxon>Eukaryota</taxon>
        <taxon>Fungi</taxon>
        <taxon>Dikarya</taxon>
        <taxon>Ascomycota</taxon>
        <taxon>Pezizomycotina</taxon>
        <taxon>Eurotiomycetes</taxon>
        <taxon>Eurotiomycetidae</taxon>
        <taxon>Eurotiales</taxon>
        <taxon>Aspergillaceae</taxon>
        <taxon>Aspergillus</taxon>
        <taxon>Aspergillus subgen. Circumdati</taxon>
    </lineage>
</organism>
<feature type="domain" description="Protein kinase" evidence="4">
    <location>
        <begin position="118"/>
        <end position="573"/>
    </location>
</feature>
<feature type="region of interest" description="Disordered" evidence="3">
    <location>
        <begin position="616"/>
        <end position="641"/>
    </location>
</feature>
<reference evidence="6" key="1">
    <citation type="submission" date="2019-04" db="EMBL/GenBank/DDBJ databases">
        <title>Friends and foes A comparative genomics studyof 23 Aspergillus species from section Flavi.</title>
        <authorList>
            <consortium name="DOE Joint Genome Institute"/>
            <person name="Kjaerbolling I."/>
            <person name="Vesth T."/>
            <person name="Frisvad J.C."/>
            <person name="Nybo J.L."/>
            <person name="Theobald S."/>
            <person name="Kildgaard S."/>
            <person name="Isbrandt T."/>
            <person name="Kuo A."/>
            <person name="Sato A."/>
            <person name="Lyhne E.K."/>
            <person name="Kogle M.E."/>
            <person name="Wiebenga A."/>
            <person name="Kun R.S."/>
            <person name="Lubbers R.J."/>
            <person name="Makela M.R."/>
            <person name="Barry K."/>
            <person name="Chovatia M."/>
            <person name="Clum A."/>
            <person name="Daum C."/>
            <person name="Haridas S."/>
            <person name="He G."/>
            <person name="LaButti K."/>
            <person name="Lipzen A."/>
            <person name="Mondo S."/>
            <person name="Riley R."/>
            <person name="Salamov A."/>
            <person name="Simmons B.A."/>
            <person name="Magnuson J.K."/>
            <person name="Henrissat B."/>
            <person name="Mortensen U.H."/>
            <person name="Larsen T.O."/>
            <person name="Devries R.P."/>
            <person name="Grigoriev I.V."/>
            <person name="Machida M."/>
            <person name="Baker S.E."/>
            <person name="Andersen M.R."/>
        </authorList>
    </citation>
    <scope>NUCLEOTIDE SEQUENCE [LARGE SCALE GENOMIC DNA]</scope>
    <source>
        <strain evidence="6">CBS 553.77</strain>
    </source>
</reference>
<dbReference type="PROSITE" id="PS50011">
    <property type="entry name" value="PROTEIN_KINASE_DOM"/>
    <property type="match status" value="1"/>
</dbReference>
<dbReference type="Gene3D" id="1.10.510.10">
    <property type="entry name" value="Transferase(Phosphotransferase) domain 1"/>
    <property type="match status" value="1"/>
</dbReference>
<dbReference type="Proteomes" id="UP000327118">
    <property type="component" value="Unassembled WGS sequence"/>
</dbReference>
<evidence type="ECO:0000313" key="5">
    <source>
        <dbReference type="EMBL" id="KAE8356529.1"/>
    </source>
</evidence>
<dbReference type="Pfam" id="PF00069">
    <property type="entry name" value="Pkinase"/>
    <property type="match status" value="1"/>
</dbReference>
<protein>
    <recommendedName>
        <fullName evidence="4">Protein kinase domain-containing protein</fullName>
    </recommendedName>
</protein>
<feature type="compositionally biased region" description="Low complexity" evidence="3">
    <location>
        <begin position="616"/>
        <end position="625"/>
    </location>
</feature>
<keyword evidence="1" id="KW-0547">Nucleotide-binding</keyword>
<dbReference type="GO" id="GO:0005524">
    <property type="term" value="F:ATP binding"/>
    <property type="evidence" value="ECO:0007669"/>
    <property type="project" value="UniProtKB-KW"/>
</dbReference>
<name>A0A5N6ZID0_9EURO</name>
<accession>A0A5N6ZID0</accession>
<dbReference type="EMBL" id="ML739037">
    <property type="protein sequence ID" value="KAE8356529.1"/>
    <property type="molecule type" value="Genomic_DNA"/>
</dbReference>
<gene>
    <name evidence="5" type="ORF">BDV28DRAFT_94592</name>
</gene>
<dbReference type="OrthoDB" id="4062651at2759"/>
<evidence type="ECO:0000259" key="4">
    <source>
        <dbReference type="PROSITE" id="PS50011"/>
    </source>
</evidence>
<proteinExistence type="predicted"/>
<evidence type="ECO:0000256" key="2">
    <source>
        <dbReference type="ARBA" id="ARBA00022840"/>
    </source>
</evidence>
<dbReference type="GO" id="GO:0004672">
    <property type="term" value="F:protein kinase activity"/>
    <property type="evidence" value="ECO:0007669"/>
    <property type="project" value="InterPro"/>
</dbReference>
<evidence type="ECO:0000313" key="6">
    <source>
        <dbReference type="Proteomes" id="UP000327118"/>
    </source>
</evidence>
<evidence type="ECO:0000256" key="3">
    <source>
        <dbReference type="SAM" id="MobiDB-lite"/>
    </source>
</evidence>
<keyword evidence="2" id="KW-0067">ATP-binding</keyword>
<dbReference type="PANTHER" id="PTHR27001:SF931">
    <property type="entry name" value="OS11G0664100 PROTEIN"/>
    <property type="match status" value="1"/>
</dbReference>
<dbReference type="PANTHER" id="PTHR27001">
    <property type="entry name" value="OS01G0253100 PROTEIN"/>
    <property type="match status" value="1"/>
</dbReference>
<dbReference type="SUPFAM" id="SSF56112">
    <property type="entry name" value="Protein kinase-like (PK-like)"/>
    <property type="match status" value="1"/>
</dbReference>
<dbReference type="InterPro" id="IPR011009">
    <property type="entry name" value="Kinase-like_dom_sf"/>
</dbReference>
<feature type="region of interest" description="Disordered" evidence="3">
    <location>
        <begin position="323"/>
        <end position="368"/>
    </location>
</feature>
<evidence type="ECO:0000256" key="1">
    <source>
        <dbReference type="ARBA" id="ARBA00022741"/>
    </source>
</evidence>
<dbReference type="SMART" id="SM00220">
    <property type="entry name" value="S_TKc"/>
    <property type="match status" value="1"/>
</dbReference>
<keyword evidence="6" id="KW-1185">Reference proteome</keyword>
<dbReference type="AlphaFoldDB" id="A0A5N6ZID0"/>
<sequence length="701" mass="77761">MSVTTSLWWPEDRIKATLCSEYVFGHLPCSVLPRLVEPLPWGEGLTSETYLDWILSKAGRLFLILVDIGIPDRIFALVDGSYDDSDLPIAAHYVELLHLSPERKDPHLDSKFFLAQWRFTVRGIGEGDYVQYTENEGVPVELLRTGTALVSEGVERVVLAGAICRVYLRTQVTIGGPPHFFEEDEVLEEIKSLRRLAHDHVYSIYGSYYVDKTVCILFTGVYERTLASFLTDVPQHFKRLPKAQRREILLNWPHCLANGLSWLHAHNQIHGAIRPSNILVDAQYRIFLGQFEALDTLLPPVKVDDVESYQYGAPERWVRSVSVQQTAPQRAELPSGGRTARKESDHSMKLSLPPLKGPYRTEQDSVSLRSESIVSQSTAIRLGSSGSQFSFAASSCSGSSSGSARKRAIASFKRPLLYTPSITSSTSSGSSSNRSFTATNSIRLPGVNSGAAVVHTWESHQADPEASDVFSLGAVILDIFTHLCKRKLSAFAHHRGAKNRTAGRGGGVADCSFHLDRNLTQVTSWITLLDNDSKKHKDPVFRAVRPMLAVVRDMVVKEPINRPSARQVEYDFSVAIGRLNGMANLHCSSHLQLRAKTSSCKPHEPPYSTTPKLIVSSVSRSSSPSIQLTTPAADSPHDPERPVGVTPFPLPSVAGFNFPHYQATRTENATDQERSEYARSDAAPWYDPSWNYGMTVGERNF</sequence>
<dbReference type="InterPro" id="IPR000719">
    <property type="entry name" value="Prot_kinase_dom"/>
</dbReference>
<dbReference type="GO" id="GO:0005886">
    <property type="term" value="C:plasma membrane"/>
    <property type="evidence" value="ECO:0007669"/>
    <property type="project" value="TreeGrafter"/>
</dbReference>